<evidence type="ECO:0000259" key="5">
    <source>
        <dbReference type="PROSITE" id="PS50850"/>
    </source>
</evidence>
<feature type="transmembrane region" description="Helical" evidence="4">
    <location>
        <begin position="174"/>
        <end position="193"/>
    </location>
</feature>
<reference evidence="6 7" key="1">
    <citation type="submission" date="2019-04" db="EMBL/GenBank/DDBJ databases">
        <title>Microbes associate with the intestines of laboratory mice.</title>
        <authorList>
            <person name="Navarre W."/>
            <person name="Wong E."/>
            <person name="Huang K."/>
            <person name="Tropini C."/>
            <person name="Ng K."/>
            <person name="Yu B."/>
        </authorList>
    </citation>
    <scope>NUCLEOTIDE SEQUENCE [LARGE SCALE GENOMIC DNA]</scope>
    <source>
        <strain evidence="6 7">NM62_B4-13</strain>
    </source>
</reference>
<dbReference type="InterPro" id="IPR036259">
    <property type="entry name" value="MFS_trans_sf"/>
</dbReference>
<feature type="transmembrane region" description="Helical" evidence="4">
    <location>
        <begin position="214"/>
        <end position="240"/>
    </location>
</feature>
<evidence type="ECO:0000313" key="6">
    <source>
        <dbReference type="EMBL" id="TGY36429.1"/>
    </source>
</evidence>
<dbReference type="Proteomes" id="UP000306631">
    <property type="component" value="Unassembled WGS sequence"/>
</dbReference>
<dbReference type="InterPro" id="IPR020846">
    <property type="entry name" value="MFS_dom"/>
</dbReference>
<comment type="caution">
    <text evidence="6">The sequence shown here is derived from an EMBL/GenBank/DDBJ whole genome shotgun (WGS) entry which is preliminary data.</text>
</comment>
<organism evidence="6 7">
    <name type="scientific">Stenotrophomonas maltophilia</name>
    <name type="common">Pseudomonas maltophilia</name>
    <name type="synonym">Xanthomonas maltophilia</name>
    <dbReference type="NCBI Taxonomy" id="40324"/>
    <lineage>
        <taxon>Bacteria</taxon>
        <taxon>Pseudomonadati</taxon>
        <taxon>Pseudomonadota</taxon>
        <taxon>Gammaproteobacteria</taxon>
        <taxon>Lysobacterales</taxon>
        <taxon>Lysobacteraceae</taxon>
        <taxon>Stenotrophomonas</taxon>
        <taxon>Stenotrophomonas maltophilia group</taxon>
    </lineage>
</organism>
<proteinExistence type="predicted"/>
<dbReference type="OrthoDB" id="9797953at2"/>
<feature type="transmembrane region" description="Helical" evidence="4">
    <location>
        <begin position="338"/>
        <end position="360"/>
    </location>
</feature>
<feature type="transmembrane region" description="Helical" evidence="4">
    <location>
        <begin position="366"/>
        <end position="387"/>
    </location>
</feature>
<feature type="transmembrane region" description="Helical" evidence="4">
    <location>
        <begin position="147"/>
        <end position="168"/>
    </location>
</feature>
<feature type="transmembrane region" description="Helical" evidence="4">
    <location>
        <begin position="280"/>
        <end position="297"/>
    </location>
</feature>
<evidence type="ECO:0000256" key="3">
    <source>
        <dbReference type="ARBA" id="ARBA00023136"/>
    </source>
</evidence>
<feature type="transmembrane region" description="Helical" evidence="4">
    <location>
        <begin position="246"/>
        <end position="268"/>
    </location>
</feature>
<dbReference type="EMBL" id="SRYW01000002">
    <property type="protein sequence ID" value="TGY36429.1"/>
    <property type="molecule type" value="Genomic_DNA"/>
</dbReference>
<evidence type="ECO:0000256" key="4">
    <source>
        <dbReference type="SAM" id="Phobius"/>
    </source>
</evidence>
<dbReference type="Pfam" id="PF06779">
    <property type="entry name" value="MFS_4"/>
    <property type="match status" value="1"/>
</dbReference>
<evidence type="ECO:0000313" key="7">
    <source>
        <dbReference type="Proteomes" id="UP000306631"/>
    </source>
</evidence>
<dbReference type="Gene3D" id="1.20.1250.20">
    <property type="entry name" value="MFS general substrate transporter like domains"/>
    <property type="match status" value="1"/>
</dbReference>
<feature type="transmembrane region" description="Helical" evidence="4">
    <location>
        <begin position="56"/>
        <end position="75"/>
    </location>
</feature>
<evidence type="ECO:0000256" key="2">
    <source>
        <dbReference type="ARBA" id="ARBA00022989"/>
    </source>
</evidence>
<name>A0A4S2D4I3_STEMA</name>
<accession>A0A4S2D4I3</accession>
<gene>
    <name evidence="6" type="ORF">E5352_02740</name>
</gene>
<keyword evidence="3 4" id="KW-0472">Membrane</keyword>
<dbReference type="PANTHER" id="PTHR23537:SF1">
    <property type="entry name" value="SUGAR TRANSPORTER"/>
    <property type="match status" value="1"/>
</dbReference>
<dbReference type="GO" id="GO:0005886">
    <property type="term" value="C:plasma membrane"/>
    <property type="evidence" value="ECO:0007669"/>
    <property type="project" value="TreeGrafter"/>
</dbReference>
<feature type="transmembrane region" description="Helical" evidence="4">
    <location>
        <begin position="12"/>
        <end position="36"/>
    </location>
</feature>
<feature type="transmembrane region" description="Helical" evidence="4">
    <location>
        <begin position="113"/>
        <end position="135"/>
    </location>
</feature>
<keyword evidence="2 4" id="KW-1133">Transmembrane helix</keyword>
<dbReference type="PROSITE" id="PS50850">
    <property type="entry name" value="MFS"/>
    <property type="match status" value="1"/>
</dbReference>
<dbReference type="PANTHER" id="PTHR23537">
    <property type="match status" value="1"/>
</dbReference>
<dbReference type="AlphaFoldDB" id="A0A4S2D4I3"/>
<keyword evidence="1 4" id="KW-0812">Transmembrane</keyword>
<dbReference type="RefSeq" id="WP_017355243.1">
    <property type="nucleotide sequence ID" value="NZ_SRYW01000002.1"/>
</dbReference>
<feature type="transmembrane region" description="Helical" evidence="4">
    <location>
        <begin position="87"/>
        <end position="107"/>
    </location>
</feature>
<dbReference type="InterPro" id="IPR010645">
    <property type="entry name" value="MFS_4"/>
</dbReference>
<dbReference type="GO" id="GO:0022857">
    <property type="term" value="F:transmembrane transporter activity"/>
    <property type="evidence" value="ECO:0007669"/>
    <property type="project" value="InterPro"/>
</dbReference>
<evidence type="ECO:0000256" key="1">
    <source>
        <dbReference type="ARBA" id="ARBA00022692"/>
    </source>
</evidence>
<feature type="transmembrane region" description="Helical" evidence="4">
    <location>
        <begin position="303"/>
        <end position="326"/>
    </location>
</feature>
<sequence>MTLPSPPSPSSLHPWQVIGAGICALVLTVGLARFAYTPLLPLMRADAGLSAAQGGWLATFNYLGYLLGTLLVARVGDPQRRFRFYRAGLLLAVAATALMGCTTRPWLWSVLRFIAGMSSTAGLLLASGLVLNWLLAQRRRPRLGLHFAGLGLGIAVSGLATALLAGHAGSSGQWVWLGLLGVVFLVPAWRWMPAPAAPSAAHLASAPPPPSRRWRVLLVAAYFCAGFGFAIGATFIVAILEQTAVFSGHGSAVWVLVGLAAVPSTFLWDRLAARVGMIRALWVAFALQALSFVLPLLDDGLAAGVGSALLFGITFAGIVSLTLTVVGRHYPQNPAAAMATLTLSYGVAQIIAPAVAGMLARDSGSYRASLLLATILMAIGIVLLAGMREAARHPQQQM</sequence>
<protein>
    <submittedName>
        <fullName evidence="6">YbfB/YjiJ family MFS transporter</fullName>
    </submittedName>
</protein>
<feature type="domain" description="Major facilitator superfamily (MFS) profile" evidence="5">
    <location>
        <begin position="16"/>
        <end position="392"/>
    </location>
</feature>
<dbReference type="SUPFAM" id="SSF103473">
    <property type="entry name" value="MFS general substrate transporter"/>
    <property type="match status" value="1"/>
</dbReference>